<dbReference type="GO" id="GO:0030282">
    <property type="term" value="P:bone mineralization"/>
    <property type="evidence" value="ECO:0007669"/>
    <property type="project" value="Ensembl"/>
</dbReference>
<sequence length="721" mass="82690">QGCSNKVMWGVIGAAVVITLITIPAVIYNKSGGNKRPFSLDDYFNDTFRWRAYNLYWISDKEYLHKARDGNVFLHNAETEEESLYLSNSTFAQVEATDYLLSGDYKYIAFESNYTKKWRHSFNASYSIYDRETVCLWLKSTFSFQAYISDFNIFFKSNVSADEAVQLTHNGKNNEILNGVPDWVYEEEVFASNGAVWWSSTGKFLAYAEFNNTEVHKVEFSWYGSEQYPQTVAIPYPKAGSPLTKVKLFVVDTTNPSHRTQVFAPASVSSGDHILCSVTWVTDIRVAVQWLTRRQNYVVVQIYDFDGSRWTEKQQDWMGGPYKLSFYKVMSDTNGYKHIHYVKDGKATPVTSGKWEVIYISKLTKDVIYFVSNEHGGIPVQRNLYKVMIGSSPSAPQCLTCNLRKDRCQYNSGYFSFDASYYRMDCYGQLPIHIFSYCNYFIYLFSELAILQDNKDLKKSLSEFQMPTMKHGTLKIGGFDLWYQMMLPPNFKNSKKYPLLIDVYGGPCSQSVNYRFKLNWGTYLSSSHEIIIASFDGRGSGYQGDEIMHSIYRRLGTFEVEDQIAAVRKFIDMGFIDEGRIAIWGWSYGGYVSSMALGAGTGLFKCGIAVAPVAKWDYYDAVYTERYMGKPTENSDSYKNSTVTSRAKNFKNVQYLLVHGTADDNVHFQQAAQISKALVDAQVDFEVMWYTDKDHSLSGSAYHHIYRHMSHFLQKCLLSPK</sequence>
<dbReference type="Pfam" id="PF00930">
    <property type="entry name" value="DPPIV_N"/>
    <property type="match status" value="1"/>
</dbReference>
<comment type="subcellular location">
    <subcellularLocation>
        <location evidence="1">Cell projection</location>
        <location evidence="1">Invadopodium membrane</location>
        <topology evidence="1">Single-pass type II membrane protein</topology>
    </subcellularLocation>
    <subcellularLocation>
        <location evidence="2">Cell projection</location>
        <location evidence="2">Lamellipodium membrane</location>
        <topology evidence="2">Single-pass type II membrane protein</topology>
    </subcellularLocation>
</comment>
<dbReference type="InterPro" id="IPR002471">
    <property type="entry name" value="Pept_S9_AS"/>
</dbReference>
<keyword evidence="3" id="KW-0645">Protease</keyword>
<dbReference type="PANTHER" id="PTHR11731">
    <property type="entry name" value="PROTEASE FAMILY S9B,C DIPEPTIDYL-PEPTIDASE IV-RELATED"/>
    <property type="match status" value="1"/>
</dbReference>
<evidence type="ECO:0000256" key="3">
    <source>
        <dbReference type="ARBA" id="ARBA00022670"/>
    </source>
</evidence>
<keyword evidence="6" id="KW-0472">Membrane</keyword>
<protein>
    <submittedName>
        <fullName evidence="10">Dipeptidyl peptidase 4-like</fullName>
    </submittedName>
</protein>
<name>A0A3B4EZJ4_9CICH</name>
<dbReference type="Ensembl" id="ENSPNYT00000003874.1">
    <property type="protein sequence ID" value="ENSPNYP00000003777.1"/>
    <property type="gene ID" value="ENSPNYG00000002886.1"/>
</dbReference>
<evidence type="ECO:0000256" key="4">
    <source>
        <dbReference type="ARBA" id="ARBA00022801"/>
    </source>
</evidence>
<dbReference type="GO" id="GO:0004252">
    <property type="term" value="F:serine-type endopeptidase activity"/>
    <property type="evidence" value="ECO:0007669"/>
    <property type="project" value="InterPro"/>
</dbReference>
<dbReference type="Pfam" id="PF18811">
    <property type="entry name" value="DPPIV_rep"/>
    <property type="match status" value="1"/>
</dbReference>
<dbReference type="PANTHER" id="PTHR11731:SF204">
    <property type="entry name" value="DIPEPTIDYL PEPTIDASE 4"/>
    <property type="match status" value="1"/>
</dbReference>
<evidence type="ECO:0000259" key="9">
    <source>
        <dbReference type="Pfam" id="PF18811"/>
    </source>
</evidence>
<dbReference type="InterPro" id="IPR029058">
    <property type="entry name" value="AB_hydrolase_fold"/>
</dbReference>
<keyword evidence="6" id="KW-1133">Transmembrane helix</keyword>
<accession>A0A3B4EZJ4</accession>
<dbReference type="Gene3D" id="3.40.50.1820">
    <property type="entry name" value="alpha/beta hydrolase"/>
    <property type="match status" value="1"/>
</dbReference>
<dbReference type="SUPFAM" id="SSF53474">
    <property type="entry name" value="alpha/beta-Hydrolases"/>
    <property type="match status" value="1"/>
</dbReference>
<feature type="transmembrane region" description="Helical" evidence="6">
    <location>
        <begin position="7"/>
        <end position="28"/>
    </location>
</feature>
<keyword evidence="5" id="KW-0325">Glycoprotein</keyword>
<dbReference type="PROSITE" id="PS00708">
    <property type="entry name" value="PRO_ENDOPEP_SER"/>
    <property type="match status" value="1"/>
</dbReference>
<dbReference type="FunFam" id="3.40.50.1820:FF:000003">
    <property type="entry name" value="Dipeptidyl peptidase 4"/>
    <property type="match status" value="1"/>
</dbReference>
<feature type="domain" description="Peptidase S9 prolyl oligopeptidase catalytic" evidence="7">
    <location>
        <begin position="518"/>
        <end position="717"/>
    </location>
</feature>
<dbReference type="InterPro" id="IPR001375">
    <property type="entry name" value="Peptidase_S9_cat"/>
</dbReference>
<dbReference type="InterPro" id="IPR040522">
    <property type="entry name" value="DPPIV_rep"/>
</dbReference>
<evidence type="ECO:0000256" key="1">
    <source>
        <dbReference type="ARBA" id="ARBA00004341"/>
    </source>
</evidence>
<evidence type="ECO:0000259" key="8">
    <source>
        <dbReference type="Pfam" id="PF00930"/>
    </source>
</evidence>
<evidence type="ECO:0000259" key="7">
    <source>
        <dbReference type="Pfam" id="PF00326"/>
    </source>
</evidence>
<keyword evidence="6" id="KW-0812">Transmembrane</keyword>
<dbReference type="GeneTree" id="ENSGT00940000165362"/>
<evidence type="ECO:0000256" key="5">
    <source>
        <dbReference type="ARBA" id="ARBA00023180"/>
    </source>
</evidence>
<dbReference type="GO" id="GO:0006508">
    <property type="term" value="P:proteolysis"/>
    <property type="evidence" value="ECO:0007669"/>
    <property type="project" value="UniProtKB-KW"/>
</dbReference>
<dbReference type="Pfam" id="PF00326">
    <property type="entry name" value="Peptidase_S9"/>
    <property type="match status" value="1"/>
</dbReference>
<dbReference type="InterPro" id="IPR050278">
    <property type="entry name" value="Serine_Prot_S9B/DPPIV"/>
</dbReference>
<dbReference type="GO" id="GO:0030502">
    <property type="term" value="P:negative regulation of bone mineralization"/>
    <property type="evidence" value="ECO:0007669"/>
    <property type="project" value="Ensembl"/>
</dbReference>
<evidence type="ECO:0000313" key="10">
    <source>
        <dbReference type="Ensembl" id="ENSPNYP00000003777.1"/>
    </source>
</evidence>
<keyword evidence="4" id="KW-0378">Hydrolase</keyword>
<evidence type="ECO:0000256" key="6">
    <source>
        <dbReference type="SAM" id="Phobius"/>
    </source>
</evidence>
<dbReference type="GO" id="GO:0008239">
    <property type="term" value="F:dipeptidyl-peptidase activity"/>
    <property type="evidence" value="ECO:0007669"/>
    <property type="project" value="TreeGrafter"/>
</dbReference>
<dbReference type="Gene3D" id="2.140.10.30">
    <property type="entry name" value="Dipeptidylpeptidase IV, N-terminal domain"/>
    <property type="match status" value="1"/>
</dbReference>
<feature type="domain" description="Dipeptidylpeptidase IV N-terminal" evidence="8">
    <location>
        <begin position="103"/>
        <end position="428"/>
    </location>
</feature>
<reference evidence="10" key="1">
    <citation type="submission" date="2023-09" db="UniProtKB">
        <authorList>
            <consortium name="Ensembl"/>
        </authorList>
    </citation>
    <scope>IDENTIFICATION</scope>
</reference>
<feature type="domain" description="Dipeptidyl peptidase 4 low complexity region" evidence="9">
    <location>
        <begin position="33"/>
        <end position="53"/>
    </location>
</feature>
<dbReference type="AlphaFoldDB" id="A0A3B4EZJ4"/>
<organism evidence="10">
    <name type="scientific">Pundamilia nyererei</name>
    <dbReference type="NCBI Taxonomy" id="303518"/>
    <lineage>
        <taxon>Eukaryota</taxon>
        <taxon>Metazoa</taxon>
        <taxon>Chordata</taxon>
        <taxon>Craniata</taxon>
        <taxon>Vertebrata</taxon>
        <taxon>Euteleostomi</taxon>
        <taxon>Actinopterygii</taxon>
        <taxon>Neopterygii</taxon>
        <taxon>Teleostei</taxon>
        <taxon>Neoteleostei</taxon>
        <taxon>Acanthomorphata</taxon>
        <taxon>Ovalentaria</taxon>
        <taxon>Cichlomorphae</taxon>
        <taxon>Cichliformes</taxon>
        <taxon>Cichlidae</taxon>
        <taxon>African cichlids</taxon>
        <taxon>Pseudocrenilabrinae</taxon>
        <taxon>Haplochromini</taxon>
        <taxon>Pundamilia</taxon>
    </lineage>
</organism>
<dbReference type="STRING" id="303518.ENSPNYP00000003777"/>
<dbReference type="InterPro" id="IPR002469">
    <property type="entry name" value="Peptidase_S9B_N"/>
</dbReference>
<proteinExistence type="predicted"/>
<evidence type="ECO:0000256" key="2">
    <source>
        <dbReference type="ARBA" id="ARBA00004485"/>
    </source>
</evidence>
<dbReference type="SUPFAM" id="SSF82171">
    <property type="entry name" value="DPP6 N-terminal domain-like"/>
    <property type="match status" value="1"/>
</dbReference>
<dbReference type="GO" id="GO:0031258">
    <property type="term" value="C:lamellipodium membrane"/>
    <property type="evidence" value="ECO:0007669"/>
    <property type="project" value="UniProtKB-SubCell"/>
</dbReference>